<evidence type="ECO:0000313" key="5">
    <source>
        <dbReference type="EMBL" id="PTL86508.1"/>
    </source>
</evidence>
<comment type="similarity">
    <text evidence="3">Belongs to the bacterial ribosomal protein bS16 family.</text>
</comment>
<protein>
    <recommendedName>
        <fullName evidence="3">Small ribosomal subunit protein bS16</fullName>
    </recommendedName>
</protein>
<dbReference type="GO" id="GO:0003735">
    <property type="term" value="F:structural constituent of ribosome"/>
    <property type="evidence" value="ECO:0007669"/>
    <property type="project" value="InterPro"/>
</dbReference>
<feature type="region of interest" description="Disordered" evidence="4">
    <location>
        <begin position="85"/>
        <end position="116"/>
    </location>
</feature>
<accession>A0A2T4VXL6</accession>
<name>A0A2T4VXL6_9HYPH</name>
<dbReference type="SUPFAM" id="SSF54565">
    <property type="entry name" value="Ribosomal protein S16"/>
    <property type="match status" value="1"/>
</dbReference>
<evidence type="ECO:0000256" key="2">
    <source>
        <dbReference type="ARBA" id="ARBA00023274"/>
    </source>
</evidence>
<dbReference type="Pfam" id="PF00886">
    <property type="entry name" value="Ribosomal_S16"/>
    <property type="match status" value="1"/>
</dbReference>
<keyword evidence="2 3" id="KW-0687">Ribonucleoprotein</keyword>
<dbReference type="GO" id="GO:0005737">
    <property type="term" value="C:cytoplasm"/>
    <property type="evidence" value="ECO:0007669"/>
    <property type="project" value="UniProtKB-ARBA"/>
</dbReference>
<reference evidence="6" key="1">
    <citation type="submission" date="2018-02" db="EMBL/GenBank/DDBJ databases">
        <title>Genome sequence of Candidatus Liberibacter europaeus.</title>
        <authorList>
            <person name="Frampton R.A."/>
            <person name="Thompson S.M."/>
            <person name="David C."/>
            <person name="Addison S.M."/>
            <person name="Smith G.R."/>
        </authorList>
    </citation>
    <scope>NUCLEOTIDE SEQUENCE [LARGE SCALE GENOMIC DNA]</scope>
</reference>
<dbReference type="GO" id="GO:0006412">
    <property type="term" value="P:translation"/>
    <property type="evidence" value="ECO:0007669"/>
    <property type="project" value="UniProtKB-UniRule"/>
</dbReference>
<evidence type="ECO:0000256" key="4">
    <source>
        <dbReference type="SAM" id="MobiDB-lite"/>
    </source>
</evidence>
<comment type="caution">
    <text evidence="5">The sequence shown here is derived from an EMBL/GenBank/DDBJ whole genome shotgun (WGS) entry which is preliminary data.</text>
</comment>
<dbReference type="HAMAP" id="MF_00385">
    <property type="entry name" value="Ribosomal_bS16"/>
    <property type="match status" value="1"/>
</dbReference>
<dbReference type="PANTHER" id="PTHR12919:SF20">
    <property type="entry name" value="SMALL RIBOSOMAL SUBUNIT PROTEIN BS16M"/>
    <property type="match status" value="1"/>
</dbReference>
<dbReference type="PANTHER" id="PTHR12919">
    <property type="entry name" value="30S RIBOSOMAL PROTEIN S16"/>
    <property type="match status" value="1"/>
</dbReference>
<dbReference type="InterPro" id="IPR000307">
    <property type="entry name" value="Ribosomal_bS16"/>
</dbReference>
<dbReference type="Gene3D" id="3.30.1320.10">
    <property type="match status" value="1"/>
</dbReference>
<evidence type="ECO:0000256" key="3">
    <source>
        <dbReference type="HAMAP-Rule" id="MF_00385"/>
    </source>
</evidence>
<dbReference type="Proteomes" id="UP000240811">
    <property type="component" value="Unassembled WGS sequence"/>
</dbReference>
<dbReference type="EMBL" id="PSQJ01000002">
    <property type="protein sequence ID" value="PTL86508.1"/>
    <property type="molecule type" value="Genomic_DNA"/>
</dbReference>
<gene>
    <name evidence="3" type="primary">rpsP</name>
    <name evidence="5" type="ORF">C4617_01405</name>
</gene>
<dbReference type="AlphaFoldDB" id="A0A2T4VXL6"/>
<keyword evidence="1 3" id="KW-0689">Ribosomal protein</keyword>
<dbReference type="GO" id="GO:0015935">
    <property type="term" value="C:small ribosomal subunit"/>
    <property type="evidence" value="ECO:0007669"/>
    <property type="project" value="TreeGrafter"/>
</dbReference>
<organism evidence="5 6">
    <name type="scientific">Candidatus Liberibacter europaeus</name>
    <dbReference type="NCBI Taxonomy" id="744859"/>
    <lineage>
        <taxon>Bacteria</taxon>
        <taxon>Pseudomonadati</taxon>
        <taxon>Pseudomonadota</taxon>
        <taxon>Alphaproteobacteria</taxon>
        <taxon>Hyphomicrobiales</taxon>
        <taxon>Rhizobiaceae</taxon>
        <taxon>Liberibacter</taxon>
    </lineage>
</organism>
<dbReference type="NCBIfam" id="TIGR00002">
    <property type="entry name" value="S16"/>
    <property type="match status" value="1"/>
</dbReference>
<dbReference type="InterPro" id="IPR023803">
    <property type="entry name" value="Ribosomal_bS16_dom_sf"/>
</dbReference>
<evidence type="ECO:0000313" key="6">
    <source>
        <dbReference type="Proteomes" id="UP000240811"/>
    </source>
</evidence>
<sequence>MAVKIRLACGGTKKRKHYRIVVANSSSSRDGKFLERIGHWSPSLSKEDPSRLAINFERVQYWISKGAQPTDRVIFFMSKAGMINQKPRNNPIKAKPKKKASARLAAQQKAEENATA</sequence>
<proteinExistence type="inferred from homology"/>
<evidence type="ECO:0000256" key="1">
    <source>
        <dbReference type="ARBA" id="ARBA00022980"/>
    </source>
</evidence>